<keyword evidence="4" id="KW-1185">Reference proteome</keyword>
<dbReference type="AlphaFoldDB" id="A0A5M6Z9F0"/>
<accession>A0A5M6Z9F0</accession>
<comment type="caution">
    <text evidence="3">The sequence shown here is derived from an EMBL/GenBank/DDBJ whole genome shotgun (WGS) entry which is preliminary data.</text>
</comment>
<dbReference type="PROSITE" id="PS50213">
    <property type="entry name" value="FAS1"/>
    <property type="match status" value="1"/>
</dbReference>
<reference evidence="3 4" key="1">
    <citation type="submission" date="2019-09" db="EMBL/GenBank/DDBJ databases">
        <authorList>
            <person name="Kevbrin V."/>
            <person name="Grouzdev D.S."/>
        </authorList>
    </citation>
    <scope>NUCLEOTIDE SEQUENCE [LARGE SCALE GENOMIC DNA]</scope>
    <source>
        <strain evidence="3 4">G-192</strain>
    </source>
</reference>
<dbReference type="Pfam" id="PF02469">
    <property type="entry name" value="Fasciclin"/>
    <property type="match status" value="1"/>
</dbReference>
<feature type="domain" description="FAS1" evidence="2">
    <location>
        <begin position="35"/>
        <end position="169"/>
    </location>
</feature>
<evidence type="ECO:0000256" key="1">
    <source>
        <dbReference type="SAM" id="SignalP"/>
    </source>
</evidence>
<proteinExistence type="predicted"/>
<dbReference type="Gene3D" id="2.30.180.10">
    <property type="entry name" value="FAS1 domain"/>
    <property type="match status" value="1"/>
</dbReference>
<organism evidence="3 4">
    <name type="scientific">Alkalicaulis satelles</name>
    <dbReference type="NCBI Taxonomy" id="2609175"/>
    <lineage>
        <taxon>Bacteria</taxon>
        <taxon>Pseudomonadati</taxon>
        <taxon>Pseudomonadota</taxon>
        <taxon>Alphaproteobacteria</taxon>
        <taxon>Maricaulales</taxon>
        <taxon>Maricaulaceae</taxon>
        <taxon>Alkalicaulis</taxon>
    </lineage>
</organism>
<dbReference type="EMBL" id="VWOJ01000005">
    <property type="protein sequence ID" value="KAA5800965.1"/>
    <property type="molecule type" value="Genomic_DNA"/>
</dbReference>
<dbReference type="GO" id="GO:0005615">
    <property type="term" value="C:extracellular space"/>
    <property type="evidence" value="ECO:0007669"/>
    <property type="project" value="TreeGrafter"/>
</dbReference>
<dbReference type="RefSeq" id="WP_150023984.1">
    <property type="nucleotide sequence ID" value="NZ_VWOJ01000005.1"/>
</dbReference>
<keyword evidence="1" id="KW-0732">Signal</keyword>
<evidence type="ECO:0000259" key="2">
    <source>
        <dbReference type="PROSITE" id="PS50213"/>
    </source>
</evidence>
<feature type="signal peptide" evidence="1">
    <location>
        <begin position="1"/>
        <end position="19"/>
    </location>
</feature>
<dbReference type="PANTHER" id="PTHR10900:SF77">
    <property type="entry name" value="FI19380P1"/>
    <property type="match status" value="1"/>
</dbReference>
<dbReference type="InterPro" id="IPR050904">
    <property type="entry name" value="Adhesion/Biosynth-related"/>
</dbReference>
<gene>
    <name evidence="3" type="ORF">F1654_12945</name>
</gene>
<dbReference type="PANTHER" id="PTHR10900">
    <property type="entry name" value="PERIOSTIN-RELATED"/>
    <property type="match status" value="1"/>
</dbReference>
<dbReference type="FunFam" id="2.30.180.10:FF:000019">
    <property type="entry name" value="Cell surface lipoprotein"/>
    <property type="match status" value="1"/>
</dbReference>
<feature type="chain" id="PRO_5024325889" evidence="1">
    <location>
        <begin position="20"/>
        <end position="171"/>
    </location>
</feature>
<dbReference type="InterPro" id="IPR000782">
    <property type="entry name" value="FAS1_domain"/>
</dbReference>
<name>A0A5M6Z9F0_9PROT</name>
<dbReference type="SUPFAM" id="SSF82153">
    <property type="entry name" value="FAS1 domain"/>
    <property type="match status" value="1"/>
</dbReference>
<protein>
    <submittedName>
        <fullName evidence="3">Fasciclin domain-containing protein</fullName>
    </submittedName>
</protein>
<evidence type="ECO:0000313" key="4">
    <source>
        <dbReference type="Proteomes" id="UP000325122"/>
    </source>
</evidence>
<dbReference type="InterPro" id="IPR036378">
    <property type="entry name" value="FAS1_dom_sf"/>
</dbReference>
<sequence>MRISTLLASSVLAFGAVGAAAVADHHGDGYSAEAQPTIVEIASADDTFSTLVAAVTAADLADALAGEGPFTVFAPTNDAFDALPEGTVESLLEEGNRDQLTAVLTYHVVSGRYLAAETPAGTYELPTLQGSTVTVVIGEDGAVTVDGANVISADIEASNGVIHVIDAVILP</sequence>
<evidence type="ECO:0000313" key="3">
    <source>
        <dbReference type="EMBL" id="KAA5800965.1"/>
    </source>
</evidence>
<dbReference type="Proteomes" id="UP000325122">
    <property type="component" value="Unassembled WGS sequence"/>
</dbReference>
<dbReference type="SMART" id="SM00554">
    <property type="entry name" value="FAS1"/>
    <property type="match status" value="1"/>
</dbReference>